<dbReference type="VEuPathDB" id="FungiDB:SAPIO_CDS3127"/>
<evidence type="ECO:0000313" key="2">
    <source>
        <dbReference type="EMBL" id="KEZ44196.1"/>
    </source>
</evidence>
<dbReference type="KEGG" id="sapo:SAPIO_CDS3127"/>
<dbReference type="Proteomes" id="UP000028545">
    <property type="component" value="Unassembled WGS sequence"/>
</dbReference>
<evidence type="ECO:0000256" key="1">
    <source>
        <dbReference type="SAM" id="MobiDB-lite"/>
    </source>
</evidence>
<feature type="compositionally biased region" description="Polar residues" evidence="1">
    <location>
        <begin position="219"/>
        <end position="232"/>
    </location>
</feature>
<dbReference type="OrthoDB" id="5397330at2759"/>
<dbReference type="RefSeq" id="XP_016643995.1">
    <property type="nucleotide sequence ID" value="XM_016785989.1"/>
</dbReference>
<dbReference type="AlphaFoldDB" id="A0A084GA34"/>
<organism evidence="2 3">
    <name type="scientific">Pseudallescheria apiosperma</name>
    <name type="common">Scedosporium apiospermum</name>
    <dbReference type="NCBI Taxonomy" id="563466"/>
    <lineage>
        <taxon>Eukaryota</taxon>
        <taxon>Fungi</taxon>
        <taxon>Dikarya</taxon>
        <taxon>Ascomycota</taxon>
        <taxon>Pezizomycotina</taxon>
        <taxon>Sordariomycetes</taxon>
        <taxon>Hypocreomycetidae</taxon>
        <taxon>Microascales</taxon>
        <taxon>Microascaceae</taxon>
        <taxon>Scedosporium</taxon>
    </lineage>
</organism>
<feature type="region of interest" description="Disordered" evidence="1">
    <location>
        <begin position="154"/>
        <end position="267"/>
    </location>
</feature>
<proteinExistence type="predicted"/>
<dbReference type="OMA" id="FWHSKSN"/>
<keyword evidence="3" id="KW-1185">Reference proteome</keyword>
<sequence>MPLRNPFGRRSNTSVALVQDENLPPSDPNARNGNGASNPPKFERVDTVGSKASSILSIKTPRDTGEYKMSVVNDSGVYLPVRDETTVKPLVIKEYVMLYATQVELITLLGPALAVAHGESGEESLVETLSCLPDVIRSFDICAKSPIVNQIPARQSLDSARLPHPPRSSLSGRNRNGGARQPATEEESDASFEDVRLDDPAASQHPASSKRRGLFGMFSENQEPGTTAQPTVSRFLPGRRRRGHSGQGAELGSMERPGSRGGIEQVA</sequence>
<evidence type="ECO:0000313" key="3">
    <source>
        <dbReference type="Proteomes" id="UP000028545"/>
    </source>
</evidence>
<name>A0A084GA34_PSEDA</name>
<reference evidence="2 3" key="1">
    <citation type="journal article" date="2014" name="Genome Announc.">
        <title>Draft genome sequence of the pathogenic fungus Scedosporium apiospermum.</title>
        <authorList>
            <person name="Vandeputte P."/>
            <person name="Ghamrawi S."/>
            <person name="Rechenmann M."/>
            <person name="Iltis A."/>
            <person name="Giraud S."/>
            <person name="Fleury M."/>
            <person name="Thornton C."/>
            <person name="Delhaes L."/>
            <person name="Meyer W."/>
            <person name="Papon N."/>
            <person name="Bouchara J.P."/>
        </authorList>
    </citation>
    <scope>NUCLEOTIDE SEQUENCE [LARGE SCALE GENOMIC DNA]</scope>
    <source>
        <strain evidence="2 3">IHEM 14462</strain>
    </source>
</reference>
<dbReference type="GeneID" id="27722199"/>
<feature type="region of interest" description="Disordered" evidence="1">
    <location>
        <begin position="1"/>
        <end position="44"/>
    </location>
</feature>
<accession>A0A084GA34</accession>
<dbReference type="EMBL" id="JOWA01000088">
    <property type="protein sequence ID" value="KEZ44196.1"/>
    <property type="molecule type" value="Genomic_DNA"/>
</dbReference>
<comment type="caution">
    <text evidence="2">The sequence shown here is derived from an EMBL/GenBank/DDBJ whole genome shotgun (WGS) entry which is preliminary data.</text>
</comment>
<protein>
    <submittedName>
        <fullName evidence="2">Uncharacterized protein</fullName>
    </submittedName>
</protein>
<dbReference type="HOGENOM" id="CLU_054780_0_0_1"/>
<gene>
    <name evidence="2" type="ORF">SAPIO_CDS3127</name>
</gene>